<evidence type="ECO:0000313" key="1">
    <source>
        <dbReference type="EMBL" id="KAA3764609.1"/>
    </source>
</evidence>
<name>A0A7J4XI86_9BACE</name>
<dbReference type="AlphaFoldDB" id="A0A7J4XI86"/>
<reference evidence="1 2" key="1">
    <citation type="journal article" date="2019" name="Nat. Med.">
        <title>A library of human gut bacterial isolates paired with longitudinal multiomics data enables mechanistic microbiome research.</title>
        <authorList>
            <person name="Poyet M."/>
            <person name="Groussin M."/>
            <person name="Gibbons S.M."/>
            <person name="Avila-Pacheco J."/>
            <person name="Jiang X."/>
            <person name="Kearney S.M."/>
            <person name="Perrotta A.R."/>
            <person name="Berdy B."/>
            <person name="Zhao S."/>
            <person name="Lieberman T.D."/>
            <person name="Swanson P.K."/>
            <person name="Smith M."/>
            <person name="Roesemann S."/>
            <person name="Alexander J.E."/>
            <person name="Rich S.A."/>
            <person name="Livny J."/>
            <person name="Vlamakis H."/>
            <person name="Clish C."/>
            <person name="Bullock K."/>
            <person name="Deik A."/>
            <person name="Scott J."/>
            <person name="Pierce K.A."/>
            <person name="Xavier R.J."/>
            <person name="Alm E.J."/>
        </authorList>
    </citation>
    <scope>NUCLEOTIDE SEQUENCE [LARGE SCALE GENOMIC DNA]</scope>
    <source>
        <strain evidence="1 2">BIOML-A10</strain>
    </source>
</reference>
<evidence type="ECO:0000313" key="2">
    <source>
        <dbReference type="Proteomes" id="UP000422221"/>
    </source>
</evidence>
<proteinExistence type="predicted"/>
<dbReference type="RefSeq" id="WP_130058304.1">
    <property type="nucleotide sequence ID" value="NZ_RCXT01000003.1"/>
</dbReference>
<dbReference type="EMBL" id="VWMK01000011">
    <property type="protein sequence ID" value="KAA3764609.1"/>
    <property type="molecule type" value="Genomic_DNA"/>
</dbReference>
<comment type="caution">
    <text evidence="1">The sequence shown here is derived from an EMBL/GenBank/DDBJ whole genome shotgun (WGS) entry which is preliminary data.</text>
</comment>
<accession>A0A7J4XI86</accession>
<gene>
    <name evidence="1" type="ORF">F3F73_12200</name>
</gene>
<dbReference type="Proteomes" id="UP000422221">
    <property type="component" value="Unassembled WGS sequence"/>
</dbReference>
<sequence>MSIELHPDIGQLDPDSLCYSIYSQLYSNFFNAQDRKDDTHPWGVIEGDDTSVRLKNTAYSFASAISGSVAGEGSSGDEGILLGYLKKSGGNMAGALRANYGFEAGIDNSRILYTYKDEKSSGIQINGDIRIGGNNFYLGDEKVLTYDPLTATAHIQSTYLDTGNSTIHSNGEIVLGNKQSGVYISPSTVLVGSYPVYHSGNANQAAIDWKMKNGMISGDLQVTGSTTLNGILHSLHGAELGVDGRTILYMNEAGTTLSGYLSFAVGYGIKIDNIPVLIRANENDIQLGAVGGDLLLANEHTNKIRLLAGLSDTDGDNILVSKYGAGYFPDALTVRHHYGNELLSSYRMNDTDEGIVIHRKLRFGTYNGVTLQGNKERLDFISQVEYTSPEINEIAECRTSFEHRISTSLYRPLNRPSYSLFIKSDTDFINTNTPLEVKGHVGIEGSFTRLTDSCLYFNSENYLLSVTGGIKYYGNAYFMDSISSEHFSSGYAGSGWAILRNETTGNISATFDEITVRKKMRIYEMEVQKMYTTNGSLWVSDSCSGDKVEKL</sequence>
<protein>
    <submittedName>
        <fullName evidence="1">Uncharacterized protein</fullName>
    </submittedName>
</protein>
<organism evidence="1 2">
    <name type="scientific">Bacteroides salyersiae</name>
    <dbReference type="NCBI Taxonomy" id="291644"/>
    <lineage>
        <taxon>Bacteria</taxon>
        <taxon>Pseudomonadati</taxon>
        <taxon>Bacteroidota</taxon>
        <taxon>Bacteroidia</taxon>
        <taxon>Bacteroidales</taxon>
        <taxon>Bacteroidaceae</taxon>
        <taxon>Bacteroides</taxon>
    </lineage>
</organism>